<dbReference type="SUPFAM" id="SSF111331">
    <property type="entry name" value="NAD kinase/diacylglycerol kinase-like"/>
    <property type="match status" value="1"/>
</dbReference>
<accession>A0A0K0FG10</accession>
<dbReference type="InterPro" id="IPR016064">
    <property type="entry name" value="NAD/diacylglycerol_kinase_sf"/>
</dbReference>
<dbReference type="AlphaFoldDB" id="A0A0K0FG10"/>
<dbReference type="GO" id="GO:0016020">
    <property type="term" value="C:membrane"/>
    <property type="evidence" value="ECO:0007669"/>
    <property type="project" value="TreeGrafter"/>
</dbReference>
<dbReference type="SMART" id="SM00046">
    <property type="entry name" value="DAGKc"/>
    <property type="match status" value="1"/>
</dbReference>
<dbReference type="PANTHER" id="PTHR12358">
    <property type="entry name" value="SPHINGOSINE KINASE"/>
    <property type="match status" value="1"/>
</dbReference>
<dbReference type="PROSITE" id="PS50146">
    <property type="entry name" value="DAGK"/>
    <property type="match status" value="1"/>
</dbReference>
<evidence type="ECO:0000313" key="2">
    <source>
        <dbReference type="Proteomes" id="UP000035680"/>
    </source>
</evidence>
<dbReference type="WBParaSite" id="SVE_0780800.1">
    <property type="protein sequence ID" value="SVE_0780800.1"/>
    <property type="gene ID" value="SVE_0780800"/>
</dbReference>
<organism evidence="2 3">
    <name type="scientific">Strongyloides venezuelensis</name>
    <name type="common">Threadworm</name>
    <dbReference type="NCBI Taxonomy" id="75913"/>
    <lineage>
        <taxon>Eukaryota</taxon>
        <taxon>Metazoa</taxon>
        <taxon>Ecdysozoa</taxon>
        <taxon>Nematoda</taxon>
        <taxon>Chromadorea</taxon>
        <taxon>Rhabditida</taxon>
        <taxon>Tylenchina</taxon>
        <taxon>Panagrolaimomorpha</taxon>
        <taxon>Strongyloidoidea</taxon>
        <taxon>Strongyloididae</taxon>
        <taxon>Strongyloides</taxon>
    </lineage>
</organism>
<reference evidence="2" key="1">
    <citation type="submission" date="2014-07" db="EMBL/GenBank/DDBJ databases">
        <authorList>
            <person name="Martin A.A"/>
            <person name="De Silva N."/>
        </authorList>
    </citation>
    <scope>NUCLEOTIDE SEQUENCE</scope>
</reference>
<reference evidence="3" key="2">
    <citation type="submission" date="2015-08" db="UniProtKB">
        <authorList>
            <consortium name="WormBaseParasite"/>
        </authorList>
    </citation>
    <scope>IDENTIFICATION</scope>
</reference>
<dbReference type="Gene3D" id="2.60.200.40">
    <property type="match status" value="1"/>
</dbReference>
<dbReference type="InterPro" id="IPR050187">
    <property type="entry name" value="Lipid_Phosphate_FormReg"/>
</dbReference>
<dbReference type="STRING" id="75913.A0A0K0FG10"/>
<dbReference type="GO" id="GO:0005737">
    <property type="term" value="C:cytoplasm"/>
    <property type="evidence" value="ECO:0007669"/>
    <property type="project" value="TreeGrafter"/>
</dbReference>
<dbReference type="InterPro" id="IPR017438">
    <property type="entry name" value="ATP-NAD_kinase_N"/>
</dbReference>
<dbReference type="GO" id="GO:0001727">
    <property type="term" value="F:lipid kinase activity"/>
    <property type="evidence" value="ECO:0007669"/>
    <property type="project" value="TreeGrafter"/>
</dbReference>
<feature type="domain" description="DAGKc" evidence="1">
    <location>
        <begin position="27"/>
        <end position="133"/>
    </location>
</feature>
<protein>
    <submittedName>
        <fullName evidence="3">Sphingosine kinase 1 (projected from Caenorhabditis elegans ortholog sphk-1)</fullName>
    </submittedName>
</protein>
<proteinExistence type="predicted"/>
<dbReference type="InterPro" id="IPR001206">
    <property type="entry name" value="Diacylglycerol_kinase_cat_dom"/>
</dbReference>
<sequence>MLKKIICCCDHTKINDNLTAEINAPRDGENNVLIFLNPNSGSGKSLNNFNSHLLPALKKSNINFELIITEGKNHCLEIAKNKKNLHNYKAVIIMSGDGLIFEWVNGVCQRNDKNEILNRLPIGIVPTGSGNGLLSSIFYANNLSLNKKGFQKQAVEIVSSPKAVSSYVNLMHVETEHNHCMAFLSIGWGLLANIDIDSERWRRTLGSNRFFFESLIKIVKIPSYKGKLWYLRRSSKANYQSSNDIKKPVYLKEDNYENVDSQTDYEDEIHQKINDLKNYYINKNIPSIHEELPESWNLIDDDFVFIYAVTISHISRDGFFMPIAKLDDPNIYLTYCLHKDLPSRKAIVNFLMDIEHGKHHNHSFVNTIKVDSFRFESKSNECPIVVDGEKMSENCIQATSTELKMCVISNQGDIC</sequence>
<dbReference type="Proteomes" id="UP000035680">
    <property type="component" value="Unassembled WGS sequence"/>
</dbReference>
<evidence type="ECO:0000259" key="1">
    <source>
        <dbReference type="PROSITE" id="PS50146"/>
    </source>
</evidence>
<dbReference type="PANTHER" id="PTHR12358:SF112">
    <property type="entry name" value="LD11247P-RELATED"/>
    <property type="match status" value="1"/>
</dbReference>
<evidence type="ECO:0000313" key="3">
    <source>
        <dbReference type="WBParaSite" id="SVE_0780800.1"/>
    </source>
</evidence>
<dbReference type="Pfam" id="PF00781">
    <property type="entry name" value="DAGK_cat"/>
    <property type="match status" value="1"/>
</dbReference>
<keyword evidence="2" id="KW-1185">Reference proteome</keyword>
<dbReference type="GO" id="GO:0046512">
    <property type="term" value="P:sphingosine biosynthetic process"/>
    <property type="evidence" value="ECO:0007669"/>
    <property type="project" value="TreeGrafter"/>
</dbReference>
<name>A0A0K0FG10_STRVS</name>
<dbReference type="Gene3D" id="3.40.50.10330">
    <property type="entry name" value="Probable inorganic polyphosphate/atp-NAD kinase, domain 1"/>
    <property type="match status" value="1"/>
</dbReference>